<dbReference type="AlphaFoldDB" id="A0A6J4TTX4"/>
<evidence type="ECO:0000313" key="1">
    <source>
        <dbReference type="EMBL" id="CAA9530958.1"/>
    </source>
</evidence>
<gene>
    <name evidence="1" type="ORF">AVDCRST_MAG05-4420</name>
</gene>
<protein>
    <submittedName>
        <fullName evidence="1">Uncharacterized protein</fullName>
    </submittedName>
</protein>
<accession>A0A6J4TTX4</accession>
<reference evidence="1" key="1">
    <citation type="submission" date="2020-02" db="EMBL/GenBank/DDBJ databases">
        <authorList>
            <person name="Meier V. D."/>
        </authorList>
    </citation>
    <scope>NUCLEOTIDE SEQUENCE</scope>
    <source>
        <strain evidence="1">AVDCRST_MAG05</strain>
    </source>
</reference>
<proteinExistence type="predicted"/>
<dbReference type="EMBL" id="CADCVM010000478">
    <property type="protein sequence ID" value="CAA9530958.1"/>
    <property type="molecule type" value="Genomic_DNA"/>
</dbReference>
<sequence length="51" mass="5764">MSRMVLINLGWEERLRTVEEVDATTSSSYKTSNLYGVVQGCPVCVETAYIY</sequence>
<name>A0A6J4TTX4_9ACTN</name>
<organism evidence="1">
    <name type="scientific">uncultured Rubrobacteraceae bacterium</name>
    <dbReference type="NCBI Taxonomy" id="349277"/>
    <lineage>
        <taxon>Bacteria</taxon>
        <taxon>Bacillati</taxon>
        <taxon>Actinomycetota</taxon>
        <taxon>Rubrobacteria</taxon>
        <taxon>Rubrobacterales</taxon>
        <taxon>Rubrobacteraceae</taxon>
        <taxon>environmental samples</taxon>
    </lineage>
</organism>